<geneLocation type="plasmid" evidence="5 6">
    <name>pDRET01</name>
</geneLocation>
<keyword evidence="5" id="KW-0614">Plasmid</keyword>
<dbReference type="KEGG" id="drt:Dret_2529"/>
<gene>
    <name evidence="5" type="ORF">Dret_2529</name>
</gene>
<evidence type="ECO:0000256" key="3">
    <source>
        <dbReference type="ARBA" id="ARBA00023172"/>
    </source>
</evidence>
<dbReference type="PANTHER" id="PTHR30349">
    <property type="entry name" value="PHAGE INTEGRASE-RELATED"/>
    <property type="match status" value="1"/>
</dbReference>
<proteinExistence type="predicted"/>
<evidence type="ECO:0000259" key="4">
    <source>
        <dbReference type="PROSITE" id="PS51898"/>
    </source>
</evidence>
<dbReference type="PROSITE" id="PS51898">
    <property type="entry name" value="TYR_RECOMBINASE"/>
    <property type="match status" value="1"/>
</dbReference>
<dbReference type="InterPro" id="IPR002104">
    <property type="entry name" value="Integrase_catalytic"/>
</dbReference>
<dbReference type="Pfam" id="PF00589">
    <property type="entry name" value="Phage_integrase"/>
    <property type="match status" value="1"/>
</dbReference>
<evidence type="ECO:0000313" key="6">
    <source>
        <dbReference type="Proteomes" id="UP000001052"/>
    </source>
</evidence>
<keyword evidence="6" id="KW-1185">Reference proteome</keyword>
<dbReference type="GO" id="GO:0003677">
    <property type="term" value="F:DNA binding"/>
    <property type="evidence" value="ECO:0007669"/>
    <property type="project" value="InterPro"/>
</dbReference>
<dbReference type="GO" id="GO:0005737">
    <property type="term" value="C:cytoplasm"/>
    <property type="evidence" value="ECO:0007669"/>
    <property type="project" value="UniProtKB-SubCell"/>
</dbReference>
<dbReference type="OrthoDB" id="9814406at2"/>
<comment type="subcellular location">
    <subcellularLocation>
        <location evidence="1">Cytoplasm</location>
    </subcellularLocation>
</comment>
<keyword evidence="3" id="KW-0233">DNA recombination</keyword>
<feature type="domain" description="Tyr recombinase" evidence="4">
    <location>
        <begin position="20"/>
        <end position="214"/>
    </location>
</feature>
<keyword evidence="2" id="KW-0229">DNA integration</keyword>
<protein>
    <submittedName>
        <fullName evidence="5">Integrase family protein</fullName>
    </submittedName>
</protein>
<dbReference type="InterPro" id="IPR013762">
    <property type="entry name" value="Integrase-like_cat_sf"/>
</dbReference>
<dbReference type="RefSeq" id="WP_012813898.1">
    <property type="nucleotide sequence ID" value="NC_013224.1"/>
</dbReference>
<sequence length="218" mass="25046">MSIAPAVPQSSPAIFQTGKLKIKYLMPDELQRLTDTWRKWFDASPTPTKRRIRGRHWLIFLTLRHTGARLGEVLQIRDDFDINTRESEIRVTTLKRGTGEKRLVPVVPELISEIASYLMDYPEIRGKLFSLDASNFRKRFYDLADQAGMLEEEYMDGRRELFPHPHTLRHTRAMELLSAGVPVTAVQDLLGHSSLLTTAQYLRLSGQDVKNTLRSRGL</sequence>
<dbReference type="eggNOG" id="COG0582">
    <property type="taxonomic scope" value="Bacteria"/>
</dbReference>
<evidence type="ECO:0000313" key="5">
    <source>
        <dbReference type="EMBL" id="ACV69807.1"/>
    </source>
</evidence>
<dbReference type="AlphaFoldDB" id="C8X5W0"/>
<evidence type="ECO:0000256" key="2">
    <source>
        <dbReference type="ARBA" id="ARBA00022908"/>
    </source>
</evidence>
<dbReference type="SUPFAM" id="SSF56349">
    <property type="entry name" value="DNA breaking-rejoining enzymes"/>
    <property type="match status" value="1"/>
</dbReference>
<dbReference type="EMBL" id="CP001735">
    <property type="protein sequence ID" value="ACV69807.1"/>
    <property type="molecule type" value="Genomic_DNA"/>
</dbReference>
<dbReference type="CDD" id="cd00397">
    <property type="entry name" value="DNA_BRE_C"/>
    <property type="match status" value="1"/>
</dbReference>
<dbReference type="InterPro" id="IPR050090">
    <property type="entry name" value="Tyrosine_recombinase_XerCD"/>
</dbReference>
<dbReference type="GO" id="GO:0006310">
    <property type="term" value="P:DNA recombination"/>
    <property type="evidence" value="ECO:0007669"/>
    <property type="project" value="UniProtKB-KW"/>
</dbReference>
<reference evidence="5 6" key="1">
    <citation type="journal article" date="2010" name="Stand. Genomic Sci.">
        <title>Complete genome sequence of Desulfohalobium retbaense type strain (HR(100)).</title>
        <authorList>
            <person name="Spring S."/>
            <person name="Nolan M."/>
            <person name="Lapidus A."/>
            <person name="Glavina Del Rio T."/>
            <person name="Copeland A."/>
            <person name="Tice H."/>
            <person name="Cheng J.F."/>
            <person name="Lucas S."/>
            <person name="Land M."/>
            <person name="Chen F."/>
            <person name="Bruce D."/>
            <person name="Goodwin L."/>
            <person name="Pitluck S."/>
            <person name="Ivanova N."/>
            <person name="Mavromatis K."/>
            <person name="Mikhailova N."/>
            <person name="Pati A."/>
            <person name="Chen A."/>
            <person name="Palaniappan K."/>
            <person name="Hauser L."/>
            <person name="Chang Y.J."/>
            <person name="Jeffries C.D."/>
            <person name="Munk C."/>
            <person name="Kiss H."/>
            <person name="Chain P."/>
            <person name="Han C."/>
            <person name="Brettin T."/>
            <person name="Detter J.C."/>
            <person name="Schuler E."/>
            <person name="Goker M."/>
            <person name="Rohde M."/>
            <person name="Bristow J."/>
            <person name="Eisen J.A."/>
            <person name="Markowitz V."/>
            <person name="Hugenholtz P."/>
            <person name="Kyrpides N.C."/>
            <person name="Klenk H.P."/>
        </authorList>
    </citation>
    <scope>NUCLEOTIDE SEQUENCE [LARGE SCALE GENOMIC DNA]</scope>
    <source>
        <strain evidence="5 6">DSM 5692</strain>
        <plasmid evidence="6">Plasmid pDRET01</plasmid>
    </source>
</reference>
<dbReference type="GO" id="GO:0015074">
    <property type="term" value="P:DNA integration"/>
    <property type="evidence" value="ECO:0007669"/>
    <property type="project" value="UniProtKB-KW"/>
</dbReference>
<dbReference type="InterPro" id="IPR011010">
    <property type="entry name" value="DNA_brk_join_enz"/>
</dbReference>
<dbReference type="Proteomes" id="UP000001052">
    <property type="component" value="Plasmid pDRET01"/>
</dbReference>
<dbReference type="Gene3D" id="1.10.443.10">
    <property type="entry name" value="Intergrase catalytic core"/>
    <property type="match status" value="1"/>
</dbReference>
<dbReference type="PANTHER" id="PTHR30349:SF77">
    <property type="entry name" value="TYROSINE RECOMBINASE XERC"/>
    <property type="match status" value="1"/>
</dbReference>
<accession>C8X5W0</accession>
<evidence type="ECO:0000256" key="1">
    <source>
        <dbReference type="ARBA" id="ARBA00004496"/>
    </source>
</evidence>
<name>C8X5W0_DESRD</name>
<organism evidence="5 6">
    <name type="scientific">Desulfohalobium retbaense (strain ATCC 49708 / DSM 5692 / JCM 16813 / HR100)</name>
    <dbReference type="NCBI Taxonomy" id="485915"/>
    <lineage>
        <taxon>Bacteria</taxon>
        <taxon>Pseudomonadati</taxon>
        <taxon>Thermodesulfobacteriota</taxon>
        <taxon>Desulfovibrionia</taxon>
        <taxon>Desulfovibrionales</taxon>
        <taxon>Desulfohalobiaceae</taxon>
        <taxon>Desulfohalobium</taxon>
    </lineage>
</organism>
<dbReference type="HOGENOM" id="CLU_1342725_0_0_7"/>